<gene>
    <name evidence="14" type="ORF">SAMN04488042_101584</name>
</gene>
<evidence type="ECO:0000256" key="9">
    <source>
        <dbReference type="ARBA" id="ARBA00023004"/>
    </source>
</evidence>
<accession>A0A1I4IFN2</accession>
<evidence type="ECO:0000256" key="10">
    <source>
        <dbReference type="ARBA" id="ARBA00023033"/>
    </source>
</evidence>
<keyword evidence="11 12" id="KW-0472">Membrane</keyword>
<dbReference type="CDD" id="cd03512">
    <property type="entry name" value="Alkane-hydroxylase"/>
    <property type="match status" value="1"/>
</dbReference>
<keyword evidence="8" id="KW-0560">Oxidoreductase</keyword>
<keyword evidence="6" id="KW-0479">Metal-binding</keyword>
<evidence type="ECO:0000256" key="11">
    <source>
        <dbReference type="ARBA" id="ARBA00023136"/>
    </source>
</evidence>
<dbReference type="GO" id="GO:0046872">
    <property type="term" value="F:metal ion binding"/>
    <property type="evidence" value="ECO:0007669"/>
    <property type="project" value="UniProtKB-KW"/>
</dbReference>
<dbReference type="AlphaFoldDB" id="A0A1I4IFN2"/>
<evidence type="ECO:0000256" key="5">
    <source>
        <dbReference type="ARBA" id="ARBA00022692"/>
    </source>
</evidence>
<evidence type="ECO:0000313" key="15">
    <source>
        <dbReference type="Proteomes" id="UP000199144"/>
    </source>
</evidence>
<evidence type="ECO:0000256" key="7">
    <source>
        <dbReference type="ARBA" id="ARBA00022989"/>
    </source>
</evidence>
<dbReference type="GO" id="GO:0004497">
    <property type="term" value="F:monooxygenase activity"/>
    <property type="evidence" value="ECO:0007669"/>
    <property type="project" value="UniProtKB-KW"/>
</dbReference>
<comment type="similarity">
    <text evidence="2">Belongs to the fatty acid desaturase type 1 family. AlkB subfamily.</text>
</comment>
<organism evidence="14 15">
    <name type="scientific">Shimia aestuarii</name>
    <dbReference type="NCBI Taxonomy" id="254406"/>
    <lineage>
        <taxon>Bacteria</taxon>
        <taxon>Pseudomonadati</taxon>
        <taxon>Pseudomonadota</taxon>
        <taxon>Alphaproteobacteria</taxon>
        <taxon>Rhodobacterales</taxon>
        <taxon>Roseobacteraceae</taxon>
    </lineage>
</organism>
<dbReference type="OrthoDB" id="4759734at2"/>
<dbReference type="Proteomes" id="UP000199144">
    <property type="component" value="Unassembled WGS sequence"/>
</dbReference>
<keyword evidence="4" id="KW-0997">Cell inner membrane</keyword>
<evidence type="ECO:0000256" key="1">
    <source>
        <dbReference type="ARBA" id="ARBA00004429"/>
    </source>
</evidence>
<dbReference type="EMBL" id="FOTQ01000001">
    <property type="protein sequence ID" value="SFL53095.1"/>
    <property type="molecule type" value="Genomic_DNA"/>
</dbReference>
<feature type="domain" description="Fatty acid desaturase" evidence="13">
    <location>
        <begin position="90"/>
        <end position="314"/>
    </location>
</feature>
<reference evidence="14 15" key="1">
    <citation type="submission" date="2016-10" db="EMBL/GenBank/DDBJ databases">
        <authorList>
            <person name="de Groot N.N."/>
        </authorList>
    </citation>
    <scope>NUCLEOTIDE SEQUENCE [LARGE SCALE GENOMIC DNA]</scope>
    <source>
        <strain evidence="14 15">DSM 15283</strain>
    </source>
</reference>
<dbReference type="Pfam" id="PF00487">
    <property type="entry name" value="FA_desaturase"/>
    <property type="match status" value="1"/>
</dbReference>
<keyword evidence="7 12" id="KW-1133">Transmembrane helix</keyword>
<dbReference type="RefSeq" id="WP_093090694.1">
    <property type="nucleotide sequence ID" value="NZ_FOTQ01000001.1"/>
</dbReference>
<evidence type="ECO:0000256" key="12">
    <source>
        <dbReference type="SAM" id="Phobius"/>
    </source>
</evidence>
<evidence type="ECO:0000256" key="4">
    <source>
        <dbReference type="ARBA" id="ARBA00022519"/>
    </source>
</evidence>
<keyword evidence="9" id="KW-0408">Iron</keyword>
<dbReference type="InterPro" id="IPR005804">
    <property type="entry name" value="FA_desaturase_dom"/>
</dbReference>
<evidence type="ECO:0000256" key="8">
    <source>
        <dbReference type="ARBA" id="ARBA00023002"/>
    </source>
</evidence>
<evidence type="ECO:0000256" key="3">
    <source>
        <dbReference type="ARBA" id="ARBA00022475"/>
    </source>
</evidence>
<dbReference type="GO" id="GO:0005886">
    <property type="term" value="C:plasma membrane"/>
    <property type="evidence" value="ECO:0007669"/>
    <property type="project" value="UniProtKB-SubCell"/>
</dbReference>
<keyword evidence="15" id="KW-1185">Reference proteome</keyword>
<dbReference type="STRING" id="254406.SAMN04488042_101584"/>
<protein>
    <submittedName>
        <fullName evidence="14">Alkane 1-monooxygenase</fullName>
    </submittedName>
</protein>
<evidence type="ECO:0000313" key="14">
    <source>
        <dbReference type="EMBL" id="SFL53095.1"/>
    </source>
</evidence>
<keyword evidence="3" id="KW-1003">Cell membrane</keyword>
<dbReference type="InterPro" id="IPR033885">
    <property type="entry name" value="AlkB/XylM"/>
</dbReference>
<evidence type="ECO:0000256" key="6">
    <source>
        <dbReference type="ARBA" id="ARBA00022723"/>
    </source>
</evidence>
<keyword evidence="5 12" id="KW-0812">Transmembrane</keyword>
<name>A0A1I4IFN2_9RHOB</name>
<feature type="transmembrane region" description="Helical" evidence="12">
    <location>
        <begin position="203"/>
        <end position="230"/>
    </location>
</feature>
<feature type="transmembrane region" description="Helical" evidence="12">
    <location>
        <begin position="61"/>
        <end position="82"/>
    </location>
</feature>
<dbReference type="PANTHER" id="PTHR38674:SF1">
    <property type="entry name" value="ALKANE 1-MONOOXYGENASE 1"/>
    <property type="match status" value="1"/>
</dbReference>
<keyword evidence="10 14" id="KW-0503">Monooxygenase</keyword>
<evidence type="ECO:0000259" key="13">
    <source>
        <dbReference type="Pfam" id="PF00487"/>
    </source>
</evidence>
<evidence type="ECO:0000256" key="2">
    <source>
        <dbReference type="ARBA" id="ARBA00010823"/>
    </source>
</evidence>
<dbReference type="PANTHER" id="PTHR38674">
    <property type="entry name" value="ALKANE 1-MONOOXYGENASE 1"/>
    <property type="match status" value="1"/>
</dbReference>
<proteinExistence type="inferred from homology"/>
<comment type="subcellular location">
    <subcellularLocation>
        <location evidence="1">Cell inner membrane</location>
        <topology evidence="1">Multi-pass membrane protein</topology>
    </subcellularLocation>
</comment>
<dbReference type="GO" id="GO:0006629">
    <property type="term" value="P:lipid metabolic process"/>
    <property type="evidence" value="ECO:0007669"/>
    <property type="project" value="InterPro"/>
</dbReference>
<sequence length="344" mass="37642">MLWFTLATTTPAALLLAAGMLGGVWPLLALIYLTAFTLAVDLLVQGAAARRKSNGEFPVGEGLAVFLGLAHFPLLLIAVYAISGAGGFGWAERLACFLGFGIFFGQVSNPNAHELIHKQARWPRRLGMLIYTSLLFGHHTSAHTRVHHVWVATPHDPNSPRRGESFYRFWPRAWVGSFVEGLRAENALRARATRRAQPWTHPYIVYVGGALAACGIAGVLFGPAGLAALITVTGYAQMQLLVSDYVQHYGLTRAVSDSGKPEPVSSAHSWNAPHFFSSALMLNAPRHSDHHMHPLRSYPSLRLDADTMPTLPRSLPAMGALALWPPLWRRVMDPRVAALRAPRD</sequence>